<sequence length="749" mass="82895">MAAFKCTFVQDWTNPKHCEFAAWVRPVECNANAAYCTLCRKQFSLSNMGRRAVTSHAESKKHRLAASGAKTPSVASFLTPPAAVVIKAGPVASGSALPSSSSTTATDSQPERATKDIFQRDTEVIKAEVMWCLNAVMTHTSLRAAAASASLFPLMFPSSATAKKMQLGKDKVGYTIVHGLAPFFRESLVSEVSQASHLVVAFDESLNKVAQKEQMDVLVRFWSDAEESVKTRYLTSCFLGRTRAEELVSAFKSATDGLSRSKILQISMDGPNVNMKFLREIKQELCESSDGCQILDVGSCGLHVVNGAFKTGHAATGWQLVEFLRAIYNLFKCVPARRAEYARITGSNVYPLKFCAVRWLENVSVISRALEVLPYLKVYIESCRNENKRPTSASYGVVETAIRDPLLSAKLTFMLRIAEELQPFLAQFQTDLPMLPFLGTALENLLRSLMSRIVRKEVMMAADSPLKLIKVDMDQPANVVATPKIDLGFATKNALRKAPKLSDLAILEFKRDCAAFVKNCAKKIVERSPLKFKLTRGSSSLDPACALIPELGERRLTDALEVLTEHQWMTGAEADRAMRSYKLVCSLASTQAALKNFDRSTDRLDALWAGICGSNKELLAFAKIILTLSHGNASVERGFSINKSCLVENQKELSLVAQRIIFDAVSSAGGVASVQLTKRMFQMVRGANARWKEELEKTRKERADEMRNERERKRVAASLKELELKRKKVLADAEMQVSLIQTKINSLKQ</sequence>
<proteinExistence type="predicted"/>
<evidence type="ECO:0000313" key="2">
    <source>
        <dbReference type="Proteomes" id="UP000821865"/>
    </source>
</evidence>
<gene>
    <name evidence="1" type="ORF">HPB49_004974</name>
</gene>
<evidence type="ECO:0000313" key="1">
    <source>
        <dbReference type="EMBL" id="KAH7953115.1"/>
    </source>
</evidence>
<comment type="caution">
    <text evidence="1">The sequence shown here is derived from an EMBL/GenBank/DDBJ whole genome shotgun (WGS) entry which is preliminary data.</text>
</comment>
<organism evidence="1 2">
    <name type="scientific">Dermacentor silvarum</name>
    <name type="common">Tick</name>
    <dbReference type="NCBI Taxonomy" id="543639"/>
    <lineage>
        <taxon>Eukaryota</taxon>
        <taxon>Metazoa</taxon>
        <taxon>Ecdysozoa</taxon>
        <taxon>Arthropoda</taxon>
        <taxon>Chelicerata</taxon>
        <taxon>Arachnida</taxon>
        <taxon>Acari</taxon>
        <taxon>Parasitiformes</taxon>
        <taxon>Ixodida</taxon>
        <taxon>Ixodoidea</taxon>
        <taxon>Ixodidae</taxon>
        <taxon>Rhipicephalinae</taxon>
        <taxon>Dermacentor</taxon>
    </lineage>
</organism>
<keyword evidence="2" id="KW-1185">Reference proteome</keyword>
<dbReference type="Proteomes" id="UP000821865">
    <property type="component" value="Chromosome 4"/>
</dbReference>
<accession>A0ACB8CVB2</accession>
<dbReference type="EMBL" id="CM023473">
    <property type="protein sequence ID" value="KAH7953115.1"/>
    <property type="molecule type" value="Genomic_DNA"/>
</dbReference>
<reference evidence="1" key="1">
    <citation type="submission" date="2020-05" db="EMBL/GenBank/DDBJ databases">
        <title>Large-scale comparative analyses of tick genomes elucidate their genetic diversity and vector capacities.</title>
        <authorList>
            <person name="Jia N."/>
            <person name="Wang J."/>
            <person name="Shi W."/>
            <person name="Du L."/>
            <person name="Sun Y."/>
            <person name="Zhan W."/>
            <person name="Jiang J."/>
            <person name="Wang Q."/>
            <person name="Zhang B."/>
            <person name="Ji P."/>
            <person name="Sakyi L.B."/>
            <person name="Cui X."/>
            <person name="Yuan T."/>
            <person name="Jiang B."/>
            <person name="Yang W."/>
            <person name="Lam T.T.-Y."/>
            <person name="Chang Q."/>
            <person name="Ding S."/>
            <person name="Wang X."/>
            <person name="Zhu J."/>
            <person name="Ruan X."/>
            <person name="Zhao L."/>
            <person name="Wei J."/>
            <person name="Que T."/>
            <person name="Du C."/>
            <person name="Cheng J."/>
            <person name="Dai P."/>
            <person name="Han X."/>
            <person name="Huang E."/>
            <person name="Gao Y."/>
            <person name="Liu J."/>
            <person name="Shao H."/>
            <person name="Ye R."/>
            <person name="Li L."/>
            <person name="Wei W."/>
            <person name="Wang X."/>
            <person name="Wang C."/>
            <person name="Yang T."/>
            <person name="Huo Q."/>
            <person name="Li W."/>
            <person name="Guo W."/>
            <person name="Chen H."/>
            <person name="Zhou L."/>
            <person name="Ni X."/>
            <person name="Tian J."/>
            <person name="Zhou Y."/>
            <person name="Sheng Y."/>
            <person name="Liu T."/>
            <person name="Pan Y."/>
            <person name="Xia L."/>
            <person name="Li J."/>
            <person name="Zhao F."/>
            <person name="Cao W."/>
        </authorList>
    </citation>
    <scope>NUCLEOTIDE SEQUENCE</scope>
    <source>
        <strain evidence="1">Dsil-2018</strain>
    </source>
</reference>
<name>A0ACB8CVB2_DERSI</name>
<protein>
    <submittedName>
        <fullName evidence="1">Uncharacterized protein</fullName>
    </submittedName>
</protein>